<feature type="transmembrane region" description="Helical" evidence="8">
    <location>
        <begin position="67"/>
        <end position="86"/>
    </location>
</feature>
<dbReference type="Proteomes" id="UP000460272">
    <property type="component" value="Unassembled WGS sequence"/>
</dbReference>
<keyword evidence="5 8" id="KW-1133">Transmembrane helix</keyword>
<keyword evidence="6 8" id="KW-0472">Membrane</keyword>
<feature type="transmembrane region" description="Helical" evidence="8">
    <location>
        <begin position="286"/>
        <end position="308"/>
    </location>
</feature>
<dbReference type="InterPro" id="IPR036259">
    <property type="entry name" value="MFS_trans_sf"/>
</dbReference>
<sequence>MLVALLLAAFLVNLDTTLVNVALPALTRDLHATTTQLQWVVDAYNLVFAALLLTFGSLSDRFGRKGMLLAGLAVVGAASLAGGFTTSASQLIAARAVMGLGAAMTFPATLSLLTNVFTERRERARAIGLWGAIAGVAIALGPIVGGWLLRSFSWGSIFIAMAPVAALALAGVAIAVPASRSPDAARPDVTGLVLSSAMMALVVFTIIEAPAHGWTSARSVAGFAVSAVLLAAFIAAERRAAHPMLDVRLFRNMRFSAASGAVTVSFFTLLGFIFLITQYFQFVRGYSALSAGVRLLPVALAVAVGSVAGTQLAVRAGTKLIVTIGLVAMAAFYGWVAATTSATLSYGVIAVQMVVYGLGMGLTSAPATEAIMGAVSRSKAGVGSAVNDATRLIGGTLGVAVIGSVYASVYGSRLTAATPADVPGQVAALAHQSVGAAYAAAGGLAGFGHPALGQALRLASTNAFLRGLTVGALVAGGVAAAGAILAAVFLPAQPQRAAEPPPAAAPAPSAEPASPRCAVGVRDGAPARGRPLGR</sequence>
<feature type="compositionally biased region" description="Low complexity" evidence="7">
    <location>
        <begin position="506"/>
        <end position="516"/>
    </location>
</feature>
<dbReference type="Pfam" id="PF07690">
    <property type="entry name" value="MFS_1"/>
    <property type="match status" value="1"/>
</dbReference>
<dbReference type="Gene3D" id="1.20.1250.20">
    <property type="entry name" value="MFS general substrate transporter like domains"/>
    <property type="match status" value="1"/>
</dbReference>
<dbReference type="CDD" id="cd17321">
    <property type="entry name" value="MFS_MMR_MDR_like"/>
    <property type="match status" value="1"/>
</dbReference>
<dbReference type="InterPro" id="IPR020846">
    <property type="entry name" value="MFS_dom"/>
</dbReference>
<evidence type="ECO:0000256" key="5">
    <source>
        <dbReference type="ARBA" id="ARBA00022989"/>
    </source>
</evidence>
<dbReference type="SUPFAM" id="SSF103473">
    <property type="entry name" value="MFS general substrate transporter"/>
    <property type="match status" value="1"/>
</dbReference>
<keyword evidence="11" id="KW-1185">Reference proteome</keyword>
<feature type="transmembrane region" description="Helical" evidence="8">
    <location>
        <begin position="344"/>
        <end position="368"/>
    </location>
</feature>
<feature type="transmembrane region" description="Helical" evidence="8">
    <location>
        <begin position="257"/>
        <end position="280"/>
    </location>
</feature>
<dbReference type="PROSITE" id="PS50850">
    <property type="entry name" value="MFS"/>
    <property type="match status" value="1"/>
</dbReference>
<comment type="caution">
    <text evidence="10">The sequence shown here is derived from an EMBL/GenBank/DDBJ whole genome shotgun (WGS) entry which is preliminary data.</text>
</comment>
<comment type="subcellular location">
    <subcellularLocation>
        <location evidence="1">Cell membrane</location>
        <topology evidence="1">Multi-pass membrane protein</topology>
    </subcellularLocation>
</comment>
<feature type="transmembrane region" description="Helical" evidence="8">
    <location>
        <begin position="126"/>
        <end position="148"/>
    </location>
</feature>
<feature type="region of interest" description="Disordered" evidence="7">
    <location>
        <begin position="496"/>
        <end position="534"/>
    </location>
</feature>
<feature type="domain" description="Major facilitator superfamily (MFS) profile" evidence="9">
    <location>
        <begin position="1"/>
        <end position="494"/>
    </location>
</feature>
<dbReference type="InterPro" id="IPR011701">
    <property type="entry name" value="MFS"/>
</dbReference>
<keyword evidence="2" id="KW-0813">Transport</keyword>
<feature type="transmembrane region" description="Helical" evidence="8">
    <location>
        <begin position="320"/>
        <end position="338"/>
    </location>
</feature>
<feature type="transmembrane region" description="Helical" evidence="8">
    <location>
        <begin position="37"/>
        <end position="55"/>
    </location>
</feature>
<evidence type="ECO:0000259" key="9">
    <source>
        <dbReference type="PROSITE" id="PS50850"/>
    </source>
</evidence>
<accession>A0A6P2C8Q6</accession>
<dbReference type="EMBL" id="RPFW01000001">
    <property type="protein sequence ID" value="TVZ07407.1"/>
    <property type="molecule type" value="Genomic_DNA"/>
</dbReference>
<keyword evidence="3" id="KW-1003">Cell membrane</keyword>
<organism evidence="10 11">
    <name type="scientific">Trebonia kvetii</name>
    <dbReference type="NCBI Taxonomy" id="2480626"/>
    <lineage>
        <taxon>Bacteria</taxon>
        <taxon>Bacillati</taxon>
        <taxon>Actinomycetota</taxon>
        <taxon>Actinomycetes</taxon>
        <taxon>Streptosporangiales</taxon>
        <taxon>Treboniaceae</taxon>
        <taxon>Trebonia</taxon>
    </lineage>
</organism>
<dbReference type="PANTHER" id="PTHR42718">
    <property type="entry name" value="MAJOR FACILITATOR SUPERFAMILY MULTIDRUG TRANSPORTER MFSC"/>
    <property type="match status" value="1"/>
</dbReference>
<dbReference type="PRINTS" id="PR01036">
    <property type="entry name" value="TCRTETB"/>
</dbReference>
<feature type="transmembrane region" description="Helical" evidence="8">
    <location>
        <begin position="154"/>
        <end position="177"/>
    </location>
</feature>
<evidence type="ECO:0000256" key="3">
    <source>
        <dbReference type="ARBA" id="ARBA00022475"/>
    </source>
</evidence>
<dbReference type="PANTHER" id="PTHR42718:SF42">
    <property type="entry name" value="EXPORT PROTEIN"/>
    <property type="match status" value="1"/>
</dbReference>
<keyword evidence="4 8" id="KW-0812">Transmembrane</keyword>
<dbReference type="InterPro" id="IPR004638">
    <property type="entry name" value="EmrB-like"/>
</dbReference>
<feature type="transmembrane region" description="Helical" evidence="8">
    <location>
        <begin position="429"/>
        <end position="452"/>
    </location>
</feature>
<evidence type="ECO:0000256" key="8">
    <source>
        <dbReference type="SAM" id="Phobius"/>
    </source>
</evidence>
<dbReference type="AlphaFoldDB" id="A0A6P2C8Q6"/>
<reference evidence="10 11" key="1">
    <citation type="submission" date="2018-11" db="EMBL/GenBank/DDBJ databases">
        <title>Trebonia kvetii gen.nov., sp.nov., a novel acidophilic actinobacterium, and proposal of the new actinobacterial family Treboniaceae fam. nov.</title>
        <authorList>
            <person name="Rapoport D."/>
            <person name="Sagova-Mareckova M."/>
            <person name="Sedlacek I."/>
            <person name="Provaznik J."/>
            <person name="Kralova S."/>
            <person name="Pavlinic D."/>
            <person name="Benes V."/>
            <person name="Kopecky J."/>
        </authorList>
    </citation>
    <scope>NUCLEOTIDE SEQUENCE [LARGE SCALE GENOMIC DNA]</scope>
    <source>
        <strain evidence="10 11">15Tr583</strain>
    </source>
</reference>
<feature type="transmembrane region" description="Helical" evidence="8">
    <location>
        <begin position="464"/>
        <end position="490"/>
    </location>
</feature>
<dbReference type="OrthoDB" id="9781469at2"/>
<feature type="transmembrane region" description="Helical" evidence="8">
    <location>
        <begin position="389"/>
        <end position="409"/>
    </location>
</feature>
<feature type="transmembrane region" description="Helical" evidence="8">
    <location>
        <begin position="189"/>
        <end position="207"/>
    </location>
</feature>
<dbReference type="Gene3D" id="1.20.1720.10">
    <property type="entry name" value="Multidrug resistance protein D"/>
    <property type="match status" value="1"/>
</dbReference>
<dbReference type="GO" id="GO:0022857">
    <property type="term" value="F:transmembrane transporter activity"/>
    <property type="evidence" value="ECO:0007669"/>
    <property type="project" value="InterPro"/>
</dbReference>
<name>A0A6P2C8Q6_9ACTN</name>
<evidence type="ECO:0000313" key="11">
    <source>
        <dbReference type="Proteomes" id="UP000460272"/>
    </source>
</evidence>
<gene>
    <name evidence="10" type="ORF">EAS64_03035</name>
</gene>
<feature type="transmembrane region" description="Helical" evidence="8">
    <location>
        <begin position="92"/>
        <end position="114"/>
    </location>
</feature>
<evidence type="ECO:0000256" key="2">
    <source>
        <dbReference type="ARBA" id="ARBA00022448"/>
    </source>
</evidence>
<dbReference type="GO" id="GO:0005886">
    <property type="term" value="C:plasma membrane"/>
    <property type="evidence" value="ECO:0007669"/>
    <property type="project" value="UniProtKB-SubCell"/>
</dbReference>
<evidence type="ECO:0000256" key="4">
    <source>
        <dbReference type="ARBA" id="ARBA00022692"/>
    </source>
</evidence>
<dbReference type="NCBIfam" id="TIGR00711">
    <property type="entry name" value="efflux_EmrB"/>
    <property type="match status" value="1"/>
</dbReference>
<feature type="transmembrane region" description="Helical" evidence="8">
    <location>
        <begin position="219"/>
        <end position="236"/>
    </location>
</feature>
<evidence type="ECO:0000256" key="7">
    <source>
        <dbReference type="SAM" id="MobiDB-lite"/>
    </source>
</evidence>
<evidence type="ECO:0000313" key="10">
    <source>
        <dbReference type="EMBL" id="TVZ07407.1"/>
    </source>
</evidence>
<evidence type="ECO:0000256" key="6">
    <source>
        <dbReference type="ARBA" id="ARBA00023136"/>
    </source>
</evidence>
<protein>
    <submittedName>
        <fullName evidence="10">DHA2 family efflux MFS transporter permease subunit</fullName>
    </submittedName>
</protein>
<evidence type="ECO:0000256" key="1">
    <source>
        <dbReference type="ARBA" id="ARBA00004651"/>
    </source>
</evidence>
<proteinExistence type="predicted"/>